<dbReference type="AlphaFoldDB" id="A0A8W7P9E3"/>
<dbReference type="Pfam" id="PF01400">
    <property type="entry name" value="Astacin"/>
    <property type="match status" value="1"/>
</dbReference>
<protein>
    <recommendedName>
        <fullName evidence="2">Metalloendopeptidase</fullName>
        <ecNumber evidence="2">3.4.24.-</ecNumber>
    </recommendedName>
</protein>
<accession>A0A8W7P9E3</accession>
<comment type="cofactor">
    <cofactor evidence="1 2">
        <name>Zn(2+)</name>
        <dbReference type="ChEBI" id="CHEBI:29105"/>
    </cofactor>
    <text evidence="1 2">Binds 1 zinc ion per subunit.</text>
</comment>
<dbReference type="InterPro" id="IPR034035">
    <property type="entry name" value="Astacin-like_dom"/>
</dbReference>
<dbReference type="SUPFAM" id="SSF55486">
    <property type="entry name" value="Metalloproteases ('zincins'), catalytic domain"/>
    <property type="match status" value="1"/>
</dbReference>
<feature type="chain" id="PRO_5036515212" description="Metalloendopeptidase" evidence="2">
    <location>
        <begin position="23"/>
        <end position="286"/>
    </location>
</feature>
<feature type="signal peptide" evidence="2">
    <location>
        <begin position="1"/>
        <end position="22"/>
    </location>
</feature>
<evidence type="ECO:0000256" key="1">
    <source>
        <dbReference type="PROSITE-ProRule" id="PRU01211"/>
    </source>
</evidence>
<feature type="domain" description="Peptidase M12A" evidence="3">
    <location>
        <begin position="84"/>
        <end position="236"/>
    </location>
</feature>
<sequence>MALRRVTCLALLCVLIAPFATPHPLGRAAPSDQPADQTGDNFEGDILLSDEQQKEMRKRTGMYLPTFIWPDRTVPYEIVSTDFTTATTADYVRIAGGSSGCSSFVGRIRGAQALRLQPSSVGTGCFTQGTIVHELIHALGFYHMQSATERDLYVDILWQNIVPGREGNFQSYGTDRIINYGVGYDYGSVMHYNTHAFSANGLPTVVPKVANVAIGQRVAMSSGDIQRIRNILSQFSINLKMGVILYGNSVSATSRLICSRRLINTVITLSSMTFAFEPAAPATAPL</sequence>
<keyword evidence="2" id="KW-0732">Signal</keyword>
<dbReference type="PROSITE" id="PS51864">
    <property type="entry name" value="ASTACIN"/>
    <property type="match status" value="1"/>
</dbReference>
<keyword evidence="1 2" id="KW-0479">Metal-binding</keyword>
<dbReference type="EC" id="3.4.24.-" evidence="2"/>
<dbReference type="GO" id="GO:0004222">
    <property type="term" value="F:metalloendopeptidase activity"/>
    <property type="evidence" value="ECO:0007669"/>
    <property type="project" value="UniProtKB-UniRule"/>
</dbReference>
<reference evidence="4" key="1">
    <citation type="submission" date="2022-08" db="UniProtKB">
        <authorList>
            <consortium name="EnsemblMetazoa"/>
        </authorList>
    </citation>
    <scope>IDENTIFICATION</scope>
</reference>
<dbReference type="EnsemblMetazoa" id="ACOM027519-RA">
    <property type="protein sequence ID" value="ACOM027519-PA.1"/>
    <property type="gene ID" value="ACOM027519"/>
</dbReference>
<evidence type="ECO:0000313" key="4">
    <source>
        <dbReference type="EnsemblMetazoa" id="ACOM027519-PA.1"/>
    </source>
</evidence>
<dbReference type="InterPro" id="IPR006026">
    <property type="entry name" value="Peptidase_Metallo"/>
</dbReference>
<keyword evidence="1 2" id="KW-0645">Protease</keyword>
<keyword evidence="1 2" id="KW-0378">Hydrolase</keyword>
<dbReference type="InterPro" id="IPR024079">
    <property type="entry name" value="MetalloPept_cat_dom_sf"/>
</dbReference>
<dbReference type="SMART" id="SM00235">
    <property type="entry name" value="ZnMc"/>
    <property type="match status" value="1"/>
</dbReference>
<evidence type="ECO:0000259" key="3">
    <source>
        <dbReference type="PROSITE" id="PS51864"/>
    </source>
</evidence>
<feature type="binding site" evidence="1">
    <location>
        <position position="137"/>
    </location>
    <ligand>
        <name>Zn(2+)</name>
        <dbReference type="ChEBI" id="CHEBI:29105"/>
        <note>catalytic</note>
    </ligand>
</feature>
<dbReference type="PANTHER" id="PTHR10127">
    <property type="entry name" value="DISCOIDIN, CUB, EGF, LAMININ , AND ZINC METALLOPROTEASE DOMAIN CONTAINING"/>
    <property type="match status" value="1"/>
</dbReference>
<dbReference type="Proteomes" id="UP000075882">
    <property type="component" value="Unassembled WGS sequence"/>
</dbReference>
<feature type="binding site" evidence="1">
    <location>
        <position position="133"/>
    </location>
    <ligand>
        <name>Zn(2+)</name>
        <dbReference type="ChEBI" id="CHEBI:29105"/>
        <note>catalytic</note>
    </ligand>
</feature>
<dbReference type="Gene3D" id="3.40.390.10">
    <property type="entry name" value="Collagenase (Catalytic Domain)"/>
    <property type="match status" value="1"/>
</dbReference>
<dbReference type="PANTHER" id="PTHR10127:SF814">
    <property type="entry name" value="MEPRIN A SUBUNIT BETA"/>
    <property type="match status" value="1"/>
</dbReference>
<dbReference type="GO" id="GO:0008270">
    <property type="term" value="F:zinc ion binding"/>
    <property type="evidence" value="ECO:0007669"/>
    <property type="project" value="UniProtKB-UniRule"/>
</dbReference>
<dbReference type="GO" id="GO:0006508">
    <property type="term" value="P:proteolysis"/>
    <property type="evidence" value="ECO:0007669"/>
    <property type="project" value="UniProtKB-KW"/>
</dbReference>
<keyword evidence="1 2" id="KW-0482">Metalloprotease</keyword>
<dbReference type="VEuPathDB" id="VectorBase:ACON2_031459"/>
<proteinExistence type="predicted"/>
<dbReference type="PRINTS" id="PR00480">
    <property type="entry name" value="ASTACIN"/>
</dbReference>
<comment type="caution">
    <text evidence="1">Lacks conserved residue(s) required for the propagation of feature annotation.</text>
</comment>
<name>A0A8W7P9E3_ANOCL</name>
<feature type="binding site" evidence="1">
    <location>
        <position position="143"/>
    </location>
    <ligand>
        <name>Zn(2+)</name>
        <dbReference type="ChEBI" id="CHEBI:29105"/>
        <note>catalytic</note>
    </ligand>
</feature>
<dbReference type="InterPro" id="IPR001506">
    <property type="entry name" value="Peptidase_M12A"/>
</dbReference>
<feature type="active site" evidence="1">
    <location>
        <position position="134"/>
    </location>
</feature>
<organism evidence="4">
    <name type="scientific">Anopheles coluzzii</name>
    <name type="common">African malaria mosquito</name>
    <dbReference type="NCBI Taxonomy" id="1518534"/>
    <lineage>
        <taxon>Eukaryota</taxon>
        <taxon>Metazoa</taxon>
        <taxon>Ecdysozoa</taxon>
        <taxon>Arthropoda</taxon>
        <taxon>Hexapoda</taxon>
        <taxon>Insecta</taxon>
        <taxon>Pterygota</taxon>
        <taxon>Neoptera</taxon>
        <taxon>Endopterygota</taxon>
        <taxon>Diptera</taxon>
        <taxon>Nematocera</taxon>
        <taxon>Culicoidea</taxon>
        <taxon>Culicidae</taxon>
        <taxon>Anophelinae</taxon>
        <taxon>Anopheles</taxon>
    </lineage>
</organism>
<keyword evidence="1 2" id="KW-0862">Zinc</keyword>
<evidence type="ECO:0000256" key="2">
    <source>
        <dbReference type="RuleBase" id="RU361183"/>
    </source>
</evidence>
<dbReference type="CDD" id="cd04280">
    <property type="entry name" value="ZnMc_astacin_like"/>
    <property type="match status" value="1"/>
</dbReference>